<dbReference type="RefSeq" id="WP_158740282.1">
    <property type="nucleotide sequence ID" value="NZ_JAFBEP010000008.1"/>
</dbReference>
<sequence length="94" mass="10690">MNPIGLLMVSFLTESVVEIIKDILPKNVWDKTKKYIPVVVAIFFATGYKIDFFSMLDMEFSIPYTGYILSGLIASRGANYVHNFLGHSHKKVMK</sequence>
<accession>A0A7C8HEC4</accession>
<dbReference type="Proteomes" id="UP000483018">
    <property type="component" value="Unassembled WGS sequence"/>
</dbReference>
<evidence type="ECO:0000313" key="1">
    <source>
        <dbReference type="EMBL" id="KAE9633999.1"/>
    </source>
</evidence>
<reference evidence="1 2" key="1">
    <citation type="submission" date="2019-12" db="EMBL/GenBank/DDBJ databases">
        <title>Defluviitalea raffinosedens, isolated from a biogas fermenter, genome sequencing and characterization.</title>
        <authorList>
            <person name="Rettenmaier R."/>
            <person name="Schneider M."/>
            <person name="Neuhaus K."/>
            <person name="Liebl W."/>
            <person name="Zverlov V."/>
        </authorList>
    </citation>
    <scope>NUCLEOTIDE SEQUENCE [LARGE SCALE GENOMIC DNA]</scope>
    <source>
        <strain evidence="1 2">249c-K6</strain>
    </source>
</reference>
<gene>
    <name evidence="1" type="ORF">GND95_07710</name>
</gene>
<evidence type="ECO:0000313" key="2">
    <source>
        <dbReference type="Proteomes" id="UP000483018"/>
    </source>
</evidence>
<comment type="caution">
    <text evidence="1">The sequence shown here is derived from an EMBL/GenBank/DDBJ whole genome shotgun (WGS) entry which is preliminary data.</text>
</comment>
<name>A0A7C8HEC4_9FIRM</name>
<organism evidence="1 2">
    <name type="scientific">Defluviitalea raffinosedens</name>
    <dbReference type="NCBI Taxonomy" id="1450156"/>
    <lineage>
        <taxon>Bacteria</taxon>
        <taxon>Bacillati</taxon>
        <taxon>Bacillota</taxon>
        <taxon>Clostridia</taxon>
        <taxon>Lachnospirales</taxon>
        <taxon>Defluviitaleaceae</taxon>
        <taxon>Defluviitalea</taxon>
    </lineage>
</organism>
<keyword evidence="2" id="KW-1185">Reference proteome</keyword>
<dbReference type="OrthoDB" id="2085013at2"/>
<protein>
    <submittedName>
        <fullName evidence="1">Uncharacterized protein</fullName>
    </submittedName>
</protein>
<dbReference type="AlphaFoldDB" id="A0A7C8HEC4"/>
<dbReference type="EMBL" id="WSLF01000006">
    <property type="protein sequence ID" value="KAE9633999.1"/>
    <property type="molecule type" value="Genomic_DNA"/>
</dbReference>
<proteinExistence type="predicted"/>